<evidence type="ECO:0000256" key="1">
    <source>
        <dbReference type="ARBA" id="ARBA00022491"/>
    </source>
</evidence>
<keyword evidence="5 8" id="KW-0805">Transcription regulation</keyword>
<feature type="binding site" evidence="8">
    <location>
        <position position="56"/>
    </location>
    <ligand>
        <name>iron-sulfur cluster</name>
        <dbReference type="ChEBI" id="CHEBI:30408"/>
    </ligand>
</feature>
<keyword evidence="2 8" id="KW-0479">Metal-binding</keyword>
<evidence type="ECO:0000256" key="5">
    <source>
        <dbReference type="ARBA" id="ARBA00023015"/>
    </source>
</evidence>
<proteinExistence type="inferred from homology"/>
<keyword evidence="7 8" id="KW-0804">Transcription</keyword>
<evidence type="ECO:0000256" key="7">
    <source>
        <dbReference type="ARBA" id="ARBA00023163"/>
    </source>
</evidence>
<dbReference type="GO" id="GO:0003677">
    <property type="term" value="F:DNA binding"/>
    <property type="evidence" value="ECO:0007669"/>
    <property type="project" value="UniProtKB-KW"/>
</dbReference>
<feature type="binding site" evidence="8">
    <location>
        <position position="70"/>
    </location>
    <ligand>
        <name>iron-sulfur cluster</name>
        <dbReference type="ChEBI" id="CHEBI:30408"/>
    </ligand>
</feature>
<comment type="function">
    <text evidence="8">May function as a transcriptional regulator that controls feoABC expression.</text>
</comment>
<evidence type="ECO:0000259" key="9">
    <source>
        <dbReference type="Pfam" id="PF09012"/>
    </source>
</evidence>
<comment type="similarity">
    <text evidence="8">Belongs to the FeoC family.</text>
</comment>
<keyword evidence="4 8" id="KW-0411">Iron-sulfur</keyword>
<feature type="domain" description="Transcriptional regulator HTH-type FeoC" evidence="9">
    <location>
        <begin position="4"/>
        <end position="68"/>
    </location>
</feature>
<evidence type="ECO:0000256" key="3">
    <source>
        <dbReference type="ARBA" id="ARBA00023004"/>
    </source>
</evidence>
<organism evidence="10 11">
    <name type="scientific">Enterobacter kobei</name>
    <dbReference type="NCBI Taxonomy" id="208224"/>
    <lineage>
        <taxon>Bacteria</taxon>
        <taxon>Pseudomonadati</taxon>
        <taxon>Pseudomonadota</taxon>
        <taxon>Gammaproteobacteria</taxon>
        <taxon>Enterobacterales</taxon>
        <taxon>Enterobacteriaceae</taxon>
        <taxon>Enterobacter</taxon>
        <taxon>Enterobacter cloacae complex</taxon>
    </lineage>
</organism>
<dbReference type="HAMAP" id="MF_01586">
    <property type="entry name" value="FeoC"/>
    <property type="match status" value="1"/>
</dbReference>
<accession>A0AA86IS41</accession>
<keyword evidence="3 8" id="KW-0408">Iron</keyword>
<dbReference type="Proteomes" id="UP000682928">
    <property type="component" value="Chromosome"/>
</dbReference>
<evidence type="ECO:0000256" key="2">
    <source>
        <dbReference type="ARBA" id="ARBA00022723"/>
    </source>
</evidence>
<evidence type="ECO:0000313" key="10">
    <source>
        <dbReference type="EMBL" id="BCU53722.1"/>
    </source>
</evidence>
<keyword evidence="1 8" id="KW-0678">Repressor</keyword>
<dbReference type="InterPro" id="IPR036390">
    <property type="entry name" value="WH_DNA-bd_sf"/>
</dbReference>
<dbReference type="NCBIfam" id="NF011960">
    <property type="entry name" value="PRK15431.1"/>
    <property type="match status" value="1"/>
</dbReference>
<protein>
    <recommendedName>
        <fullName evidence="8">Probable [Fe-S]-dependent transcriptional repressor</fullName>
    </recommendedName>
</protein>
<reference evidence="10" key="1">
    <citation type="submission" date="2021-04" db="EMBL/GenBank/DDBJ databases">
        <title>Difference and commonality of drug resistance evolution in various bacteria. and drug sensitivity profiles.</title>
        <authorList>
            <person name="Maeda T."/>
            <person name="Shibai A."/>
            <person name="Kawada K."/>
            <person name="Kotani H."/>
            <person name="Tarusawa Y."/>
            <person name="Tanabe K."/>
            <person name="Furusawa C."/>
        </authorList>
    </citation>
    <scope>NUCLEOTIDE SEQUENCE</scope>
    <source>
        <strain evidence="10">JCM 8580</strain>
    </source>
</reference>
<evidence type="ECO:0000256" key="8">
    <source>
        <dbReference type="HAMAP-Rule" id="MF_01586"/>
    </source>
</evidence>
<dbReference type="Pfam" id="PF09012">
    <property type="entry name" value="FeoC"/>
    <property type="match status" value="1"/>
</dbReference>
<dbReference type="Gene3D" id="1.10.10.10">
    <property type="entry name" value="Winged helix-like DNA-binding domain superfamily/Winged helix DNA-binding domain"/>
    <property type="match status" value="1"/>
</dbReference>
<dbReference type="RefSeq" id="WP_088220982.1">
    <property type="nucleotide sequence ID" value="NZ_AP024590.1"/>
</dbReference>
<dbReference type="SUPFAM" id="SSF46785">
    <property type="entry name" value="Winged helix' DNA-binding domain"/>
    <property type="match status" value="1"/>
</dbReference>
<dbReference type="InterPro" id="IPR023732">
    <property type="entry name" value="FeoC"/>
</dbReference>
<gene>
    <name evidence="8 10" type="primary">feoC</name>
    <name evidence="10" type="ORF">ENKO_03160</name>
</gene>
<dbReference type="GO" id="GO:0051536">
    <property type="term" value="F:iron-sulfur cluster binding"/>
    <property type="evidence" value="ECO:0007669"/>
    <property type="project" value="UniProtKB-KW"/>
</dbReference>
<name>A0AA86IS41_9ENTR</name>
<dbReference type="AlphaFoldDB" id="A0AA86IS41"/>
<feature type="binding site" evidence="8">
    <location>
        <position position="61"/>
    </location>
    <ligand>
        <name>iron-sulfur cluster</name>
        <dbReference type="ChEBI" id="CHEBI:30408"/>
    </ligand>
</feature>
<dbReference type="GO" id="GO:0005506">
    <property type="term" value="F:iron ion binding"/>
    <property type="evidence" value="ECO:0007669"/>
    <property type="project" value="UniProtKB-UniRule"/>
</dbReference>
<evidence type="ECO:0000256" key="4">
    <source>
        <dbReference type="ARBA" id="ARBA00023014"/>
    </source>
</evidence>
<keyword evidence="6 8" id="KW-0238">DNA-binding</keyword>
<dbReference type="InterPro" id="IPR036388">
    <property type="entry name" value="WH-like_DNA-bd_sf"/>
</dbReference>
<sequence length="78" mass="8655">MASLFEIRDMLALHGKMEASTLSTTLHTPLAMMEAMLGRLEALGKARRVQEDPGGCLSGQCRECPDGKACLREWWMLC</sequence>
<dbReference type="InterPro" id="IPR015102">
    <property type="entry name" value="Tscrpt_reg_HTH_FeoC"/>
</dbReference>
<dbReference type="EMBL" id="AP024590">
    <property type="protein sequence ID" value="BCU53722.1"/>
    <property type="molecule type" value="Genomic_DNA"/>
</dbReference>
<feature type="binding site" evidence="8">
    <location>
        <position position="64"/>
    </location>
    <ligand>
        <name>iron-sulfur cluster</name>
        <dbReference type="ChEBI" id="CHEBI:30408"/>
    </ligand>
</feature>
<evidence type="ECO:0000313" key="11">
    <source>
        <dbReference type="Proteomes" id="UP000682928"/>
    </source>
</evidence>
<evidence type="ECO:0000256" key="6">
    <source>
        <dbReference type="ARBA" id="ARBA00023125"/>
    </source>
</evidence>